<accession>A0A5B7F504</accession>
<name>A0A5B7F504_PORTR</name>
<evidence type="ECO:0000256" key="1">
    <source>
        <dbReference type="SAM" id="MobiDB-lite"/>
    </source>
</evidence>
<protein>
    <submittedName>
        <fullName evidence="2">Uncharacterized protein</fullName>
    </submittedName>
</protein>
<dbReference type="Proteomes" id="UP000324222">
    <property type="component" value="Unassembled WGS sequence"/>
</dbReference>
<keyword evidence="3" id="KW-1185">Reference proteome</keyword>
<comment type="caution">
    <text evidence="2">The sequence shown here is derived from an EMBL/GenBank/DDBJ whole genome shotgun (WGS) entry which is preliminary data.</text>
</comment>
<organism evidence="2 3">
    <name type="scientific">Portunus trituberculatus</name>
    <name type="common">Swimming crab</name>
    <name type="synonym">Neptunus trituberculatus</name>
    <dbReference type="NCBI Taxonomy" id="210409"/>
    <lineage>
        <taxon>Eukaryota</taxon>
        <taxon>Metazoa</taxon>
        <taxon>Ecdysozoa</taxon>
        <taxon>Arthropoda</taxon>
        <taxon>Crustacea</taxon>
        <taxon>Multicrustacea</taxon>
        <taxon>Malacostraca</taxon>
        <taxon>Eumalacostraca</taxon>
        <taxon>Eucarida</taxon>
        <taxon>Decapoda</taxon>
        <taxon>Pleocyemata</taxon>
        <taxon>Brachyura</taxon>
        <taxon>Eubrachyura</taxon>
        <taxon>Portunoidea</taxon>
        <taxon>Portunidae</taxon>
        <taxon>Portuninae</taxon>
        <taxon>Portunus</taxon>
    </lineage>
</organism>
<dbReference type="AlphaFoldDB" id="A0A5B7F504"/>
<reference evidence="2 3" key="1">
    <citation type="submission" date="2019-05" db="EMBL/GenBank/DDBJ databases">
        <title>Another draft genome of Portunus trituberculatus and its Hox gene families provides insights of decapod evolution.</title>
        <authorList>
            <person name="Jeong J.-H."/>
            <person name="Song I."/>
            <person name="Kim S."/>
            <person name="Choi T."/>
            <person name="Kim D."/>
            <person name="Ryu S."/>
            <person name="Kim W."/>
        </authorList>
    </citation>
    <scope>NUCLEOTIDE SEQUENCE [LARGE SCALE GENOMIC DNA]</scope>
    <source>
        <tissue evidence="2">Muscle</tissue>
    </source>
</reference>
<feature type="compositionally biased region" description="Basic and acidic residues" evidence="1">
    <location>
        <begin position="10"/>
        <end position="24"/>
    </location>
</feature>
<gene>
    <name evidence="2" type="ORF">E2C01_034220</name>
</gene>
<dbReference type="EMBL" id="VSRR010004767">
    <property type="protein sequence ID" value="MPC40655.1"/>
    <property type="molecule type" value="Genomic_DNA"/>
</dbReference>
<sequence length="97" mass="10742">MQRISCLLKGWKDDSRPSHMDKSPHASPDGKNGKNSIINHRKTRSLAFIPPFLPVHACRPALLLPPHPATLMLHCSAGHGGEDENVTFEMRISVLNL</sequence>
<proteinExistence type="predicted"/>
<evidence type="ECO:0000313" key="3">
    <source>
        <dbReference type="Proteomes" id="UP000324222"/>
    </source>
</evidence>
<feature type="region of interest" description="Disordered" evidence="1">
    <location>
        <begin position="1"/>
        <end position="37"/>
    </location>
</feature>
<evidence type="ECO:0000313" key="2">
    <source>
        <dbReference type="EMBL" id="MPC40655.1"/>
    </source>
</evidence>